<keyword evidence="4" id="KW-0812">Transmembrane</keyword>
<proteinExistence type="predicted"/>
<accession>A0A8T0G9Q1</accession>
<dbReference type="NCBIfam" id="TIGR00066">
    <property type="entry name" value="g_glut_trans"/>
    <property type="match status" value="1"/>
</dbReference>
<comment type="catalytic activity">
    <reaction evidence="3">
        <text>an N-terminal (5-L-glutamyl)-[peptide] + an alpha-amino acid = 5-L-glutamyl amino acid + an N-terminal L-alpha-aminoacyl-[peptide]</text>
        <dbReference type="Rhea" id="RHEA:23904"/>
        <dbReference type="Rhea" id="RHEA-COMP:9780"/>
        <dbReference type="Rhea" id="RHEA-COMP:9795"/>
        <dbReference type="ChEBI" id="CHEBI:77644"/>
        <dbReference type="ChEBI" id="CHEBI:78597"/>
        <dbReference type="ChEBI" id="CHEBI:78599"/>
        <dbReference type="ChEBI" id="CHEBI:78608"/>
        <dbReference type="EC" id="2.3.2.2"/>
    </reaction>
</comment>
<sequence>MCVCCLGLSRRIGRNLTGGTSAMENPSAGDIIKGMPSRCRRHMLLPDCSRLHFMLVFTIALLALPPTCSGAISTLTRHYPRRAGSFYPTNPLSNRKRITEADEGMVAADDERCSQIGRDALLAGGNAVDAAVATAFCLGVVNPVASGIGGGSFLLLRLSNGTAVAYDMRETAPAAAHQDMYAEDPQLKVKGGLSAGVPGELAGLHLVWSHHGRLPWPALVAPAIALADGGFVVQPYLAYYINHLADDILADQGLRETFTPGGKPLVAGDICYRKNLANTLKEVAKQGPKAFYSGPIAENFIRDVQAAGGILTLEDLRDYKVAVREPVVADTMGFTVISMPPPSSGGPSLVLILNILAKYGYAAAYNGLQGLHRLIEAFKHTYAVRMNLADPDFVDVKAVVADMLDPDFAASLHKQIVDNSTFPPEYYGGRWRQLDDHGTSHFSIVDAHRNAVAMTTTVNYPFGALVLSPSTGVLLNNEMDDFAIPTSQPPGYLPPPPQNFIRPGKRPLSSMTPTIVLQGGRLYGVLGGSGGIRIITTVAQVFLNQFVKKLDALTSVASTRVHHQLAPNIVHYENWTLVTGKHLELDEETRKGLESKGHVLEADQTGAVCQLVVQDLDNPAVRSSFQSWLPYKRLPRPGVFYGKLIGVSDERKDGAPAGF</sequence>
<keyword evidence="3" id="KW-0808">Transferase</keyword>
<evidence type="ECO:0000256" key="2">
    <source>
        <dbReference type="PIRSR" id="PIRSR600101-2"/>
    </source>
</evidence>
<feature type="binding site" evidence="2">
    <location>
        <begin position="509"/>
        <end position="510"/>
    </location>
    <ligand>
        <name>L-glutamate</name>
        <dbReference type="ChEBI" id="CHEBI:29985"/>
    </ligand>
</feature>
<dbReference type="GO" id="GO:0006751">
    <property type="term" value="P:glutathione catabolic process"/>
    <property type="evidence" value="ECO:0007669"/>
    <property type="project" value="UniProtKB-UniRule"/>
</dbReference>
<gene>
    <name evidence="5" type="ORF">KC19_12G055200</name>
</gene>
<dbReference type="EC" id="3.4.19.13" evidence="3"/>
<keyword evidence="4" id="KW-1133">Transmembrane helix</keyword>
<dbReference type="GO" id="GO:0005886">
    <property type="term" value="C:plasma membrane"/>
    <property type="evidence" value="ECO:0007669"/>
    <property type="project" value="TreeGrafter"/>
</dbReference>
<dbReference type="Proteomes" id="UP000822688">
    <property type="component" value="Chromosome 12"/>
</dbReference>
<evidence type="ECO:0000256" key="4">
    <source>
        <dbReference type="SAM" id="Phobius"/>
    </source>
</evidence>
<keyword evidence="3" id="KW-0378">Hydrolase</keyword>
<dbReference type="EC" id="2.3.2.2" evidence="3"/>
<keyword evidence="3" id="KW-0012">Acyltransferase</keyword>
<dbReference type="PANTHER" id="PTHR11686">
    <property type="entry name" value="GAMMA GLUTAMYL TRANSPEPTIDASE"/>
    <property type="match status" value="1"/>
</dbReference>
<comment type="caution">
    <text evidence="5">The sequence shown here is derived from an EMBL/GenBank/DDBJ whole genome shotgun (WGS) entry which is preliminary data.</text>
</comment>
<dbReference type="InterPro" id="IPR043138">
    <property type="entry name" value="GGT_lsub"/>
</dbReference>
<keyword evidence="4" id="KW-0472">Membrane</keyword>
<dbReference type="InterPro" id="IPR029055">
    <property type="entry name" value="Ntn_hydrolases_N"/>
</dbReference>
<comment type="catalytic activity">
    <reaction evidence="3">
        <text>an S-substituted glutathione + H2O = an S-substituted L-cysteinylglycine + L-glutamate</text>
        <dbReference type="Rhea" id="RHEA:59468"/>
        <dbReference type="ChEBI" id="CHEBI:15377"/>
        <dbReference type="ChEBI" id="CHEBI:29985"/>
        <dbReference type="ChEBI" id="CHEBI:90779"/>
        <dbReference type="ChEBI" id="CHEBI:143103"/>
        <dbReference type="EC" id="3.4.19.13"/>
    </reaction>
</comment>
<dbReference type="InterPro" id="IPR000101">
    <property type="entry name" value="GGT_peptidase"/>
</dbReference>
<feature type="active site" description="Nucleophile" evidence="1">
    <location>
        <position position="439"/>
    </location>
</feature>
<dbReference type="PRINTS" id="PR01210">
    <property type="entry name" value="GGTRANSPTASE"/>
</dbReference>
<evidence type="ECO:0000313" key="6">
    <source>
        <dbReference type="Proteomes" id="UP000822688"/>
    </source>
</evidence>
<dbReference type="GO" id="GO:0036374">
    <property type="term" value="F:glutathione hydrolase activity"/>
    <property type="evidence" value="ECO:0007669"/>
    <property type="project" value="UniProtKB-UniRule"/>
</dbReference>
<dbReference type="GO" id="GO:0103068">
    <property type="term" value="F:leukotriene C4 gamma-glutamyl transferase activity"/>
    <property type="evidence" value="ECO:0007669"/>
    <property type="project" value="UniProtKB-EC"/>
</dbReference>
<feature type="binding site" evidence="2">
    <location>
        <position position="169"/>
    </location>
    <ligand>
        <name>L-glutamate</name>
        <dbReference type="ChEBI" id="CHEBI:29985"/>
    </ligand>
</feature>
<comment type="function">
    <text evidence="3">Cleaves the gamma-glutamyl peptide bond of glutathione and glutathione conjugates.</text>
</comment>
<feature type="binding site" evidence="2">
    <location>
        <position position="531"/>
    </location>
    <ligand>
        <name>L-glutamate</name>
        <dbReference type="ChEBI" id="CHEBI:29985"/>
    </ligand>
</feature>
<dbReference type="EMBL" id="CM026433">
    <property type="protein sequence ID" value="KAG0554002.1"/>
    <property type="molecule type" value="Genomic_DNA"/>
</dbReference>
<feature type="transmembrane region" description="Helical" evidence="4">
    <location>
        <begin position="51"/>
        <end position="72"/>
    </location>
</feature>
<name>A0A8T0G9Q1_CERPU</name>
<dbReference type="Pfam" id="PF01019">
    <property type="entry name" value="G_glu_transpept"/>
    <property type="match status" value="1"/>
</dbReference>
<organism evidence="5 6">
    <name type="scientific">Ceratodon purpureus</name>
    <name type="common">Fire moss</name>
    <name type="synonym">Dicranum purpureum</name>
    <dbReference type="NCBI Taxonomy" id="3225"/>
    <lineage>
        <taxon>Eukaryota</taxon>
        <taxon>Viridiplantae</taxon>
        <taxon>Streptophyta</taxon>
        <taxon>Embryophyta</taxon>
        <taxon>Bryophyta</taxon>
        <taxon>Bryophytina</taxon>
        <taxon>Bryopsida</taxon>
        <taxon>Dicranidae</taxon>
        <taxon>Pseudoditrichales</taxon>
        <taxon>Ditrichaceae</taxon>
        <taxon>Ceratodon</taxon>
    </lineage>
</organism>
<dbReference type="PANTHER" id="PTHR11686:SF9">
    <property type="entry name" value="RE13973P"/>
    <property type="match status" value="1"/>
</dbReference>
<reference evidence="5" key="1">
    <citation type="submission" date="2020-06" db="EMBL/GenBank/DDBJ databases">
        <title>WGS assembly of Ceratodon purpureus strain R40.</title>
        <authorList>
            <person name="Carey S.B."/>
            <person name="Jenkins J."/>
            <person name="Shu S."/>
            <person name="Lovell J.T."/>
            <person name="Sreedasyam A."/>
            <person name="Maumus F."/>
            <person name="Tiley G.P."/>
            <person name="Fernandez-Pozo N."/>
            <person name="Barry K."/>
            <person name="Chen C."/>
            <person name="Wang M."/>
            <person name="Lipzen A."/>
            <person name="Daum C."/>
            <person name="Saski C.A."/>
            <person name="Payton A.C."/>
            <person name="Mcbreen J.C."/>
            <person name="Conrad R.E."/>
            <person name="Kollar L.M."/>
            <person name="Olsson S."/>
            <person name="Huttunen S."/>
            <person name="Landis J.B."/>
            <person name="Wickett N.J."/>
            <person name="Johnson M.G."/>
            <person name="Rensing S.A."/>
            <person name="Grimwood J."/>
            <person name="Schmutz J."/>
            <person name="Mcdaniel S.F."/>
        </authorList>
    </citation>
    <scope>NUCLEOTIDE SEQUENCE</scope>
    <source>
        <strain evidence="5">R40</strain>
    </source>
</reference>
<dbReference type="InterPro" id="IPR043137">
    <property type="entry name" value="GGT_ssub_C"/>
</dbReference>
<dbReference type="Gene3D" id="1.10.246.130">
    <property type="match status" value="1"/>
</dbReference>
<comment type="catalytic activity">
    <reaction evidence="3">
        <text>glutathione + H2O = L-cysteinylglycine + L-glutamate</text>
        <dbReference type="Rhea" id="RHEA:28807"/>
        <dbReference type="ChEBI" id="CHEBI:15377"/>
        <dbReference type="ChEBI" id="CHEBI:29985"/>
        <dbReference type="ChEBI" id="CHEBI:57925"/>
        <dbReference type="ChEBI" id="CHEBI:61694"/>
        <dbReference type="EC" id="3.4.19.13"/>
    </reaction>
</comment>
<protein>
    <recommendedName>
        <fullName evidence="3">Glutathione hydrolase</fullName>
        <ecNumber evidence="3">2.3.2.2</ecNumber>
        <ecNumber evidence="3">3.4.19.13</ecNumber>
    </recommendedName>
    <alternativeName>
        <fullName evidence="3">Gamma-glutamyltransferase</fullName>
    </alternativeName>
    <alternativeName>
        <fullName evidence="3">Gamma-glutamyltranspeptidase</fullName>
    </alternativeName>
</protein>
<evidence type="ECO:0000256" key="1">
    <source>
        <dbReference type="PIRSR" id="PIRSR600101-1"/>
    </source>
</evidence>
<dbReference type="SUPFAM" id="SSF56235">
    <property type="entry name" value="N-terminal nucleophile aminohydrolases (Ntn hydrolases)"/>
    <property type="match status" value="1"/>
</dbReference>
<evidence type="ECO:0000256" key="3">
    <source>
        <dbReference type="RuleBase" id="RU368068"/>
    </source>
</evidence>
<evidence type="ECO:0000313" key="5">
    <source>
        <dbReference type="EMBL" id="KAG0554002.1"/>
    </source>
</evidence>
<feature type="binding site" evidence="2">
    <location>
        <begin position="457"/>
        <end position="459"/>
    </location>
    <ligand>
        <name>L-glutamate</name>
        <dbReference type="ChEBI" id="CHEBI:29985"/>
    </ligand>
</feature>
<dbReference type="Gene3D" id="3.60.20.40">
    <property type="match status" value="1"/>
</dbReference>
<keyword evidence="6" id="KW-1185">Reference proteome</keyword>
<dbReference type="FunFam" id="1.10.246.130:FF:000001">
    <property type="entry name" value="Gamma-glutamyltransferase 5 isoform 1"/>
    <property type="match status" value="1"/>
</dbReference>
<comment type="pathway">
    <text evidence="3">Sulfur metabolism; glutathione metabolism.</text>
</comment>
<dbReference type="AlphaFoldDB" id="A0A8T0G9Q1"/>
<feature type="binding site" evidence="2">
    <location>
        <position position="481"/>
    </location>
    <ligand>
        <name>L-glutamate</name>
        <dbReference type="ChEBI" id="CHEBI:29985"/>
    </ligand>
</feature>